<keyword evidence="2" id="KW-0472">Membrane</keyword>
<gene>
    <name evidence="3" type="ORF">EDD42_1340</name>
</gene>
<evidence type="ECO:0000256" key="1">
    <source>
        <dbReference type="SAM" id="MobiDB-lite"/>
    </source>
</evidence>
<dbReference type="RefSeq" id="WP_159453319.1">
    <property type="nucleotide sequence ID" value="NZ_FXAP01000001.1"/>
</dbReference>
<keyword evidence="4" id="KW-1185">Reference proteome</keyword>
<feature type="region of interest" description="Disordered" evidence="1">
    <location>
        <begin position="1"/>
        <end position="29"/>
    </location>
</feature>
<keyword evidence="2" id="KW-1133">Transmembrane helix</keyword>
<proteinExistence type="predicted"/>
<dbReference type="Proteomes" id="UP000266915">
    <property type="component" value="Unassembled WGS sequence"/>
</dbReference>
<feature type="transmembrane region" description="Helical" evidence="2">
    <location>
        <begin position="39"/>
        <end position="60"/>
    </location>
</feature>
<protein>
    <submittedName>
        <fullName evidence="3">Uncharacterized protein DUF4245</fullName>
    </submittedName>
</protein>
<evidence type="ECO:0000313" key="3">
    <source>
        <dbReference type="EMBL" id="ROR81284.1"/>
    </source>
</evidence>
<accession>A0A3N2C1V1</accession>
<evidence type="ECO:0000256" key="2">
    <source>
        <dbReference type="SAM" id="Phobius"/>
    </source>
</evidence>
<name>A0A3N2C1V1_9MICO</name>
<organism evidence="3 4">
    <name type="scientific">Plantibacter flavus</name>
    <dbReference type="NCBI Taxonomy" id="150123"/>
    <lineage>
        <taxon>Bacteria</taxon>
        <taxon>Bacillati</taxon>
        <taxon>Actinomycetota</taxon>
        <taxon>Actinomycetes</taxon>
        <taxon>Micrococcales</taxon>
        <taxon>Microbacteriaceae</taxon>
        <taxon>Plantibacter</taxon>
    </lineage>
</organism>
<reference evidence="3 4" key="1">
    <citation type="submission" date="2018-11" db="EMBL/GenBank/DDBJ databases">
        <title>Sequencing the genomes of 1000 actinobacteria strains.</title>
        <authorList>
            <person name="Klenk H.-P."/>
        </authorList>
    </citation>
    <scope>NUCLEOTIDE SEQUENCE [LARGE SCALE GENOMIC DNA]</scope>
    <source>
        <strain evidence="3 4">DSM 14012</strain>
    </source>
</reference>
<dbReference type="EMBL" id="RKHL01000001">
    <property type="protein sequence ID" value="ROR81284.1"/>
    <property type="molecule type" value="Genomic_DNA"/>
</dbReference>
<comment type="caution">
    <text evidence="3">The sequence shown here is derived from an EMBL/GenBank/DDBJ whole genome shotgun (WGS) entry which is preliminary data.</text>
</comment>
<sequence>MKDTKPPRVVAELGRPETPQETADRKAENSRLYRSRKTVNNLVLSLLATVGLVVVIVLAVPRGEAPERPTVDYAQLAGQAQPDLPVPLLTPELGDDWGSNYADVRTTASPVAGTPDIRSWNVGLISPDDEFVGLVQGVDANDTWLLAELDEARPTGTVTIDGVEWVEYANGSGSDDGNVAYALSTVAGRSTIAVFGTAKPEYVLDVARSVRTGVTANLDAPSGAPAETDSE</sequence>
<dbReference type="InterPro" id="IPR025339">
    <property type="entry name" value="DUF4245"/>
</dbReference>
<dbReference type="AlphaFoldDB" id="A0A3N2C1V1"/>
<keyword evidence="2" id="KW-0812">Transmembrane</keyword>
<dbReference type="Pfam" id="PF14030">
    <property type="entry name" value="DUF4245"/>
    <property type="match status" value="1"/>
</dbReference>
<evidence type="ECO:0000313" key="4">
    <source>
        <dbReference type="Proteomes" id="UP000266915"/>
    </source>
</evidence>